<name>A0A426TY68_9CHLR</name>
<dbReference type="Pfam" id="PF13462">
    <property type="entry name" value="Thioredoxin_4"/>
    <property type="match status" value="1"/>
</dbReference>
<feature type="domain" description="Thioredoxin" evidence="4">
    <location>
        <begin position="54"/>
        <end position="267"/>
    </location>
</feature>
<sequence>MQRSLLTLLVLLLLTACGTAAPPVETRSEVEERQTSVALAGRPTLAALPPGTPLAPTAPAAPADLATPADPAIPADSTDPTSDVATLLALSADDPRALGDPNAPILIVEFTDYECPFCQQFVAETRSQLIRQFVETGQARFVVRDFPLTDIHPSALPAAVAAHCAADQGQFWAYSEQLFATHRSEWGGVPNRDRDFFLELARSLGLDEASFTPCLDDPARAQGIREEMDRAISLGINSTPNFLINGQLVRGAQPFSVFENLINSLLP</sequence>
<dbReference type="Proteomes" id="UP000280307">
    <property type="component" value="Unassembled WGS sequence"/>
</dbReference>
<evidence type="ECO:0000256" key="1">
    <source>
        <dbReference type="ARBA" id="ARBA00005791"/>
    </source>
</evidence>
<accession>A0A426TY68</accession>
<evidence type="ECO:0000259" key="4">
    <source>
        <dbReference type="PROSITE" id="PS51352"/>
    </source>
</evidence>
<dbReference type="PROSITE" id="PS51257">
    <property type="entry name" value="PROKAR_LIPOPROTEIN"/>
    <property type="match status" value="1"/>
</dbReference>
<protein>
    <submittedName>
        <fullName evidence="5">DsbA family protein</fullName>
    </submittedName>
</protein>
<evidence type="ECO:0000313" key="6">
    <source>
        <dbReference type="Proteomes" id="UP000280307"/>
    </source>
</evidence>
<organism evidence="5 6">
    <name type="scientific">Candidatus Viridilinea halotolerans</name>
    <dbReference type="NCBI Taxonomy" id="2491704"/>
    <lineage>
        <taxon>Bacteria</taxon>
        <taxon>Bacillati</taxon>
        <taxon>Chloroflexota</taxon>
        <taxon>Chloroflexia</taxon>
        <taxon>Chloroflexales</taxon>
        <taxon>Chloroflexineae</taxon>
        <taxon>Oscillochloridaceae</taxon>
        <taxon>Candidatus Viridilinea</taxon>
    </lineage>
</organism>
<keyword evidence="3" id="KW-0732">Signal</keyword>
<dbReference type="PANTHER" id="PTHR13887">
    <property type="entry name" value="GLUTATHIONE S-TRANSFERASE KAPPA"/>
    <property type="match status" value="1"/>
</dbReference>
<dbReference type="PANTHER" id="PTHR13887:SF56">
    <property type="entry name" value="THIOREDOXIN-LIKE REDUCTASE RV2466C"/>
    <property type="match status" value="1"/>
</dbReference>
<feature type="compositionally biased region" description="Low complexity" evidence="2">
    <location>
        <begin position="43"/>
        <end position="80"/>
    </location>
</feature>
<dbReference type="PROSITE" id="PS51352">
    <property type="entry name" value="THIOREDOXIN_2"/>
    <property type="match status" value="1"/>
</dbReference>
<dbReference type="InterPro" id="IPR036249">
    <property type="entry name" value="Thioredoxin-like_sf"/>
</dbReference>
<feature type="region of interest" description="Disordered" evidence="2">
    <location>
        <begin position="23"/>
        <end position="80"/>
    </location>
</feature>
<comment type="similarity">
    <text evidence="1">Belongs to the thioredoxin family. DsbA subfamily.</text>
</comment>
<dbReference type="SUPFAM" id="SSF52833">
    <property type="entry name" value="Thioredoxin-like"/>
    <property type="match status" value="1"/>
</dbReference>
<dbReference type="InterPro" id="IPR013766">
    <property type="entry name" value="Thioredoxin_domain"/>
</dbReference>
<feature type="chain" id="PRO_5019419905" evidence="3">
    <location>
        <begin position="21"/>
        <end position="267"/>
    </location>
</feature>
<evidence type="ECO:0000313" key="5">
    <source>
        <dbReference type="EMBL" id="RRR70847.1"/>
    </source>
</evidence>
<gene>
    <name evidence="5" type="ORF">EI684_12540</name>
</gene>
<evidence type="ECO:0000256" key="3">
    <source>
        <dbReference type="SAM" id="SignalP"/>
    </source>
</evidence>
<dbReference type="InterPro" id="IPR012336">
    <property type="entry name" value="Thioredoxin-like_fold"/>
</dbReference>
<dbReference type="EMBL" id="RSAS01000489">
    <property type="protein sequence ID" value="RRR70847.1"/>
    <property type="molecule type" value="Genomic_DNA"/>
</dbReference>
<reference evidence="5 6" key="1">
    <citation type="submission" date="2018-12" db="EMBL/GenBank/DDBJ databases">
        <title>Genome Sequence of Candidatus Viridilinea halotolerans isolated from saline sulfide-rich spring.</title>
        <authorList>
            <person name="Grouzdev D.S."/>
            <person name="Burganskaya E.I."/>
            <person name="Krutkina M.S."/>
            <person name="Sukhacheva M.V."/>
            <person name="Gorlenko V.M."/>
        </authorList>
    </citation>
    <scope>NUCLEOTIDE SEQUENCE [LARGE SCALE GENOMIC DNA]</scope>
    <source>
        <strain evidence="5">Chok-6</strain>
    </source>
</reference>
<dbReference type="AlphaFoldDB" id="A0A426TY68"/>
<evidence type="ECO:0000256" key="2">
    <source>
        <dbReference type="SAM" id="MobiDB-lite"/>
    </source>
</evidence>
<feature type="signal peptide" evidence="3">
    <location>
        <begin position="1"/>
        <end position="20"/>
    </location>
</feature>
<dbReference type="Gene3D" id="3.40.30.10">
    <property type="entry name" value="Glutaredoxin"/>
    <property type="match status" value="1"/>
</dbReference>
<comment type="caution">
    <text evidence="5">The sequence shown here is derived from an EMBL/GenBank/DDBJ whole genome shotgun (WGS) entry which is preliminary data.</text>
</comment>
<proteinExistence type="inferred from homology"/>